<proteinExistence type="inferred from homology"/>
<dbReference type="EMBL" id="MHOX01000008">
    <property type="protein sequence ID" value="OGZ71313.1"/>
    <property type="molecule type" value="Genomic_DNA"/>
</dbReference>
<name>A0A1G2I961_9BACT</name>
<dbReference type="Proteomes" id="UP000176308">
    <property type="component" value="Unassembled WGS sequence"/>
</dbReference>
<evidence type="ECO:0000313" key="3">
    <source>
        <dbReference type="EMBL" id="OGZ71313.1"/>
    </source>
</evidence>
<evidence type="ECO:0000256" key="1">
    <source>
        <dbReference type="RuleBase" id="RU003942"/>
    </source>
</evidence>
<evidence type="ECO:0000313" key="4">
    <source>
        <dbReference type="Proteomes" id="UP000176308"/>
    </source>
</evidence>
<keyword evidence="1 2" id="KW-0812">Transmembrane</keyword>
<dbReference type="Pfam" id="PF00893">
    <property type="entry name" value="Multi_Drug_Res"/>
    <property type="match status" value="1"/>
</dbReference>
<comment type="subcellular location">
    <subcellularLocation>
        <location evidence="1">Cell membrane</location>
        <topology evidence="1">Multi-pass membrane protein</topology>
    </subcellularLocation>
</comment>
<organism evidence="3 4">
    <name type="scientific">Candidatus Staskawiczbacteria bacterium RIFCSPLOWO2_01_FULL_33_9</name>
    <dbReference type="NCBI Taxonomy" id="1802211"/>
    <lineage>
        <taxon>Bacteria</taxon>
        <taxon>Candidatus Staskawicziibacteriota</taxon>
    </lineage>
</organism>
<dbReference type="AlphaFoldDB" id="A0A1G2I961"/>
<feature type="transmembrane region" description="Helical" evidence="2">
    <location>
        <begin position="40"/>
        <end position="58"/>
    </location>
</feature>
<protein>
    <recommendedName>
        <fullName evidence="5">EamA domain-containing protein</fullName>
    </recommendedName>
</protein>
<feature type="transmembrane region" description="Helical" evidence="2">
    <location>
        <begin position="95"/>
        <end position="114"/>
    </location>
</feature>
<gene>
    <name evidence="3" type="ORF">A2904_00920</name>
</gene>
<sequence length="115" mass="12733">MNFLVNFLQKFPPLLLVVLAAFSVIVGDIFAKYWSQNPKNPFYIIAVVFYIGSAIFYIPSLLSKGLVITSILWTLISTIGLILVGVVMFKETLSFIQVVGLIFGIISLIILSLGF</sequence>
<keyword evidence="2" id="KW-0472">Membrane</keyword>
<accession>A0A1G2I961</accession>
<feature type="transmembrane region" description="Helical" evidence="2">
    <location>
        <begin position="12"/>
        <end position="34"/>
    </location>
</feature>
<evidence type="ECO:0000256" key="2">
    <source>
        <dbReference type="SAM" id="Phobius"/>
    </source>
</evidence>
<comment type="similarity">
    <text evidence="1">Belongs to the drug/metabolite transporter (DMT) superfamily. Small multidrug resistance (SMR) (TC 2.A.7.1) family.</text>
</comment>
<comment type="caution">
    <text evidence="3">The sequence shown here is derived from an EMBL/GenBank/DDBJ whole genome shotgun (WGS) entry which is preliminary data.</text>
</comment>
<dbReference type="GO" id="GO:0005886">
    <property type="term" value="C:plasma membrane"/>
    <property type="evidence" value="ECO:0007669"/>
    <property type="project" value="UniProtKB-SubCell"/>
</dbReference>
<dbReference type="InterPro" id="IPR037185">
    <property type="entry name" value="EmrE-like"/>
</dbReference>
<dbReference type="InterPro" id="IPR045324">
    <property type="entry name" value="Small_multidrug_res"/>
</dbReference>
<reference evidence="3 4" key="1">
    <citation type="journal article" date="2016" name="Nat. Commun.">
        <title>Thousands of microbial genomes shed light on interconnected biogeochemical processes in an aquifer system.</title>
        <authorList>
            <person name="Anantharaman K."/>
            <person name="Brown C.T."/>
            <person name="Hug L.A."/>
            <person name="Sharon I."/>
            <person name="Castelle C.J."/>
            <person name="Probst A.J."/>
            <person name="Thomas B.C."/>
            <person name="Singh A."/>
            <person name="Wilkins M.J."/>
            <person name="Karaoz U."/>
            <person name="Brodie E.L."/>
            <person name="Williams K.H."/>
            <person name="Hubbard S.S."/>
            <person name="Banfield J.F."/>
        </authorList>
    </citation>
    <scope>NUCLEOTIDE SEQUENCE [LARGE SCALE GENOMIC DNA]</scope>
</reference>
<evidence type="ECO:0008006" key="5">
    <source>
        <dbReference type="Google" id="ProtNLM"/>
    </source>
</evidence>
<dbReference type="SUPFAM" id="SSF103481">
    <property type="entry name" value="Multidrug resistance efflux transporter EmrE"/>
    <property type="match status" value="1"/>
</dbReference>
<keyword evidence="2" id="KW-1133">Transmembrane helix</keyword>
<dbReference type="GO" id="GO:0022857">
    <property type="term" value="F:transmembrane transporter activity"/>
    <property type="evidence" value="ECO:0007669"/>
    <property type="project" value="InterPro"/>
</dbReference>
<feature type="transmembrane region" description="Helical" evidence="2">
    <location>
        <begin position="65"/>
        <end position="89"/>
    </location>
</feature>
<dbReference type="Gene3D" id="1.10.3730.20">
    <property type="match status" value="1"/>
</dbReference>